<evidence type="ECO:0000256" key="3">
    <source>
        <dbReference type="ARBA" id="ARBA00022553"/>
    </source>
</evidence>
<proteinExistence type="predicted"/>
<dbReference type="InterPro" id="IPR016036">
    <property type="entry name" value="Malonyl_transacylase_ACP-bd"/>
</dbReference>
<dbReference type="SUPFAM" id="SSF47336">
    <property type="entry name" value="ACP-like"/>
    <property type="match status" value="1"/>
</dbReference>
<dbReference type="PROSITE" id="PS52019">
    <property type="entry name" value="PKS_MFAS_DH"/>
    <property type="match status" value="1"/>
</dbReference>
<dbReference type="EMBL" id="WBMT01000010">
    <property type="protein sequence ID" value="KAB2346949.1"/>
    <property type="molecule type" value="Genomic_DNA"/>
</dbReference>
<dbReference type="SMART" id="SM00827">
    <property type="entry name" value="PKS_AT"/>
    <property type="match status" value="1"/>
</dbReference>
<feature type="region of interest" description="Disordered" evidence="6">
    <location>
        <begin position="1256"/>
        <end position="1299"/>
    </location>
</feature>
<dbReference type="Gene3D" id="1.10.1200.10">
    <property type="entry name" value="ACP-like"/>
    <property type="match status" value="1"/>
</dbReference>
<accession>A0A6H9YZR2</accession>
<feature type="region of interest" description="N-terminal hotdog fold" evidence="5">
    <location>
        <begin position="450"/>
        <end position="573"/>
    </location>
</feature>
<dbReference type="SMART" id="SM00822">
    <property type="entry name" value="PKS_KR"/>
    <property type="match status" value="1"/>
</dbReference>
<feature type="compositionally biased region" description="Basic residues" evidence="6">
    <location>
        <begin position="1286"/>
        <end position="1299"/>
    </location>
</feature>
<comment type="subcellular location">
    <subcellularLocation>
        <location evidence="1">Cytoplasm</location>
    </subcellularLocation>
</comment>
<dbReference type="Pfam" id="PF00550">
    <property type="entry name" value="PP-binding"/>
    <property type="match status" value="1"/>
</dbReference>
<feature type="region of interest" description="C-terminal hotdog fold" evidence="5">
    <location>
        <begin position="587"/>
        <end position="723"/>
    </location>
</feature>
<gene>
    <name evidence="9" type="ORF">F8566_22435</name>
</gene>
<dbReference type="PANTHER" id="PTHR43775">
    <property type="entry name" value="FATTY ACID SYNTHASE"/>
    <property type="match status" value="1"/>
</dbReference>
<dbReference type="InterPro" id="IPR009081">
    <property type="entry name" value="PP-bd_ACP"/>
</dbReference>
<dbReference type="SMART" id="SM00826">
    <property type="entry name" value="PKS_DH"/>
    <property type="match status" value="1"/>
</dbReference>
<dbReference type="SUPFAM" id="SSF52151">
    <property type="entry name" value="FabD/lysophospholipase-like"/>
    <property type="match status" value="1"/>
</dbReference>
<dbReference type="InterPro" id="IPR049552">
    <property type="entry name" value="PKS_DH_N"/>
</dbReference>
<dbReference type="InterPro" id="IPR042104">
    <property type="entry name" value="PKS_dehydratase_sf"/>
</dbReference>
<dbReference type="InterPro" id="IPR036736">
    <property type="entry name" value="ACP-like_sf"/>
</dbReference>
<dbReference type="InterPro" id="IPR020807">
    <property type="entry name" value="PKS_DH"/>
</dbReference>
<feature type="active site" description="Proton donor; for dehydratase activity" evidence="5">
    <location>
        <position position="647"/>
    </location>
</feature>
<dbReference type="InterPro" id="IPR049551">
    <property type="entry name" value="PKS_DH_C"/>
</dbReference>
<dbReference type="GO" id="GO:0031177">
    <property type="term" value="F:phosphopantetheine binding"/>
    <property type="evidence" value="ECO:0007669"/>
    <property type="project" value="InterPro"/>
</dbReference>
<keyword evidence="2" id="KW-0596">Phosphopantetheine</keyword>
<dbReference type="InterPro" id="IPR013968">
    <property type="entry name" value="PKS_KR"/>
</dbReference>
<dbReference type="PROSITE" id="PS50075">
    <property type="entry name" value="CARRIER"/>
    <property type="match status" value="1"/>
</dbReference>
<dbReference type="Pfam" id="PF14765">
    <property type="entry name" value="PS-DH"/>
    <property type="match status" value="1"/>
</dbReference>
<keyword evidence="10" id="KW-1185">Reference proteome</keyword>
<protein>
    <submittedName>
        <fullName evidence="9">SDR family NAD(P)-dependent oxidoreductase</fullName>
    </submittedName>
</protein>
<organism evidence="9 10">
    <name type="scientific">Actinomadura rudentiformis</name>
    <dbReference type="NCBI Taxonomy" id="359158"/>
    <lineage>
        <taxon>Bacteria</taxon>
        <taxon>Bacillati</taxon>
        <taxon>Actinomycetota</taxon>
        <taxon>Actinomycetes</taxon>
        <taxon>Streptosporangiales</taxon>
        <taxon>Thermomonosporaceae</taxon>
        <taxon>Actinomadura</taxon>
    </lineage>
</organism>
<dbReference type="Gene3D" id="3.30.70.3290">
    <property type="match status" value="1"/>
</dbReference>
<dbReference type="InterPro" id="IPR036291">
    <property type="entry name" value="NAD(P)-bd_dom_sf"/>
</dbReference>
<evidence type="ECO:0000259" key="8">
    <source>
        <dbReference type="PROSITE" id="PS52019"/>
    </source>
</evidence>
<name>A0A6H9YZR2_9ACTN</name>
<comment type="caution">
    <text evidence="9">The sequence shown here is derived from an EMBL/GenBank/DDBJ whole genome shotgun (WGS) entry which is preliminary data.</text>
</comment>
<keyword evidence="4" id="KW-0808">Transferase</keyword>
<dbReference type="Pfam" id="PF21089">
    <property type="entry name" value="PKS_DH_N"/>
    <property type="match status" value="1"/>
</dbReference>
<evidence type="ECO:0000259" key="7">
    <source>
        <dbReference type="PROSITE" id="PS50075"/>
    </source>
</evidence>
<dbReference type="InterPro" id="IPR014043">
    <property type="entry name" value="Acyl_transferase_dom"/>
</dbReference>
<dbReference type="OrthoDB" id="4537517at2"/>
<evidence type="ECO:0000256" key="1">
    <source>
        <dbReference type="ARBA" id="ARBA00004496"/>
    </source>
</evidence>
<dbReference type="GO" id="GO:0006633">
    <property type="term" value="P:fatty acid biosynthetic process"/>
    <property type="evidence" value="ECO:0007669"/>
    <property type="project" value="TreeGrafter"/>
</dbReference>
<dbReference type="Gene3D" id="3.10.129.110">
    <property type="entry name" value="Polyketide synthase dehydratase"/>
    <property type="match status" value="1"/>
</dbReference>
<evidence type="ECO:0000313" key="10">
    <source>
        <dbReference type="Proteomes" id="UP000468735"/>
    </source>
</evidence>
<dbReference type="PANTHER" id="PTHR43775:SF37">
    <property type="entry name" value="SI:DKEY-61P9.11"/>
    <property type="match status" value="1"/>
</dbReference>
<feature type="domain" description="PKS/mFAS DH" evidence="8">
    <location>
        <begin position="450"/>
        <end position="723"/>
    </location>
</feature>
<feature type="domain" description="Carrier" evidence="7">
    <location>
        <begin position="1182"/>
        <end position="1256"/>
    </location>
</feature>
<dbReference type="SMART" id="SM00823">
    <property type="entry name" value="PKS_PP"/>
    <property type="match status" value="1"/>
</dbReference>
<dbReference type="CDD" id="cd08955">
    <property type="entry name" value="KR_2_FAS_SDR_x"/>
    <property type="match status" value="1"/>
</dbReference>
<dbReference type="Pfam" id="PF22336">
    <property type="entry name" value="RhiE-like_linker"/>
    <property type="match status" value="1"/>
</dbReference>
<evidence type="ECO:0000256" key="5">
    <source>
        <dbReference type="PROSITE-ProRule" id="PRU01363"/>
    </source>
</evidence>
<evidence type="ECO:0000256" key="2">
    <source>
        <dbReference type="ARBA" id="ARBA00022450"/>
    </source>
</evidence>
<evidence type="ECO:0000256" key="6">
    <source>
        <dbReference type="SAM" id="MobiDB-lite"/>
    </source>
</evidence>
<sequence length="1299" mass="139106">MFFPVSGASPDGLRANAGRLAEWLRGPGSTADLHDVGYTLARRRSHMRTQCVVHARERPELADRLTEIASGRTPDGAFCGEVVDAAGHGVVFVFSGQGSHWTGMGAELLDDEPAFAAVVDELEPVFSAERGRSLRELLTSHDFDDAGPALLQPAIFAVQVGLAAVWQAYGIRPAAVIGQSMGEAAAAAVCGGLSLTDAAHVICRRSELMEEELVGQGTTALVELPAEEVERQGAASRGLEIAVYTSTRATVVAGGRDEVDALVAECEHQGLGAYPVEGVRLAAHSRFVDPVLPLVVDELADVKPQEPVVTWYPTASADPHSRPPFDARYWAANLREPVRMTQSLKAAAEDGLRVFVELSPHPLLTQAIGETLWDSGVENAVVVGTMRRGESSTRSLPSAFAELSAQGVPVDWSRQYPDGRLQDLPVNAWQHQHFPPYETKTVRTGSQDEHPLLGSYVRLPGQSVRHVWQARIDPEALGWLSDHNVGGTAVMPGTAYAEMALAAAAEVFKAGTSDITVTELVYRRVLPVGRPVTVTTNLTVEHEGRAEIEIVTDQGGTPVVHATARLCVQRENEPAVVSLDEVARRQPQQSDASATYTRLHEMGISYGPAFRGLESVSAADGSALYRVRRPEALQADRRFSFHPALLDACLHGVMALLPEDVQGVHLPTGIGRLRLFGEPMGEVVCGAHMEDGKADVNVFDKAGRQIVALNGVEIRCIDEEELPAPLQGLLYVVEEEPVPSADGGRGPASQEWLVCGAPGSDQFATELASELSADLKPGPGLPENLDRHYDGIVVLGDGDKPEPAAEERVLATVRMVATLLRRGDADDLPRVIVVSRGNELSQAGMGGLLRTMRAEHPELQTTFIKVDPDEHASLLAEEFRSRAPCDELSWHDGFRRLARLTCIEPDRLPPPVRPVVHPGASYLITGGLGGLGLATARWLAEDGAARLVLNGRSTPDERACKVIAEIEAQGTQVAVVRGDVTQPGIADEMVRVAEDDGVTLRGAVHAAMVLDDVAMTELDAVRLHRVWSPKAAGAWQLHLATAERELDWWVCYSSLAGLIGSPGQANYAAANSFLDSLVMWRRSCGLPAQAVAWGPWSEVGRVRDVTLNGVGGLHPREGLAALSELITRDVPVAAVARLGAGFADAFPHARQSTYLARVAATAPPAAIDRADLEGLGAQDRHRVIGDQVHRSVCQVMGFEEAELAGDRPLVEVGLDSMAATRIKGALHAGFGADIPVSRLLQGASVEDLTNDLLAHVGPAPGVREDQATGGRATKGQAAQRAEVRARRLATQRTRRRKGQ</sequence>
<dbReference type="Gene3D" id="3.40.366.10">
    <property type="entry name" value="Malonyl-Coenzyme A Acyl Carrier Protein, domain 2"/>
    <property type="match status" value="1"/>
</dbReference>
<dbReference type="Proteomes" id="UP000468735">
    <property type="component" value="Unassembled WGS sequence"/>
</dbReference>
<evidence type="ECO:0000313" key="9">
    <source>
        <dbReference type="EMBL" id="KAB2346949.1"/>
    </source>
</evidence>
<dbReference type="InterPro" id="IPR020806">
    <property type="entry name" value="PKS_PP-bd"/>
</dbReference>
<dbReference type="GO" id="GO:0005886">
    <property type="term" value="C:plasma membrane"/>
    <property type="evidence" value="ECO:0007669"/>
    <property type="project" value="TreeGrafter"/>
</dbReference>
<dbReference type="GO" id="GO:0071770">
    <property type="term" value="P:DIM/DIP cell wall layer assembly"/>
    <property type="evidence" value="ECO:0007669"/>
    <property type="project" value="TreeGrafter"/>
</dbReference>
<feature type="active site" description="Proton acceptor; for dehydratase activity" evidence="5">
    <location>
        <position position="483"/>
    </location>
</feature>
<dbReference type="Pfam" id="PF08659">
    <property type="entry name" value="KR"/>
    <property type="match status" value="1"/>
</dbReference>
<dbReference type="GO" id="GO:0004312">
    <property type="term" value="F:fatty acid synthase activity"/>
    <property type="evidence" value="ECO:0007669"/>
    <property type="project" value="TreeGrafter"/>
</dbReference>
<dbReference type="Pfam" id="PF00698">
    <property type="entry name" value="Acyl_transf_1"/>
    <property type="match status" value="1"/>
</dbReference>
<keyword evidence="3" id="KW-0597">Phosphoprotein</keyword>
<dbReference type="InterPro" id="IPR001227">
    <property type="entry name" value="Ac_transferase_dom_sf"/>
</dbReference>
<dbReference type="GO" id="GO:0005737">
    <property type="term" value="C:cytoplasm"/>
    <property type="evidence" value="ECO:0007669"/>
    <property type="project" value="UniProtKB-SubCell"/>
</dbReference>
<evidence type="ECO:0000256" key="4">
    <source>
        <dbReference type="ARBA" id="ARBA00022679"/>
    </source>
</evidence>
<dbReference type="InterPro" id="IPR050091">
    <property type="entry name" value="PKS_NRPS_Biosynth_Enz"/>
</dbReference>
<dbReference type="InterPro" id="IPR054514">
    <property type="entry name" value="RhiE-like_linker"/>
</dbReference>
<dbReference type="RefSeq" id="WP_151562897.1">
    <property type="nucleotide sequence ID" value="NZ_WBMT01000010.1"/>
</dbReference>
<reference evidence="9 10" key="1">
    <citation type="submission" date="2019-09" db="EMBL/GenBank/DDBJ databases">
        <title>Actinomadura physcomitrii sp. nov., a novel actinomycete isolated from moss [Physcomitrium sphaericum (Ludw) Fuernr].</title>
        <authorList>
            <person name="Zhuang X."/>
            <person name="Liu C."/>
        </authorList>
    </citation>
    <scope>NUCLEOTIDE SEQUENCE [LARGE SCALE GENOMIC DNA]</scope>
    <source>
        <strain evidence="9 10">HMC1</strain>
    </source>
</reference>
<dbReference type="SUPFAM" id="SSF51735">
    <property type="entry name" value="NAD(P)-binding Rossmann-fold domains"/>
    <property type="match status" value="2"/>
</dbReference>
<dbReference type="InterPro" id="IPR049900">
    <property type="entry name" value="PKS_mFAS_DH"/>
</dbReference>
<dbReference type="InterPro" id="IPR057326">
    <property type="entry name" value="KR_dom"/>
</dbReference>
<dbReference type="Gene3D" id="3.40.50.720">
    <property type="entry name" value="NAD(P)-binding Rossmann-like Domain"/>
    <property type="match status" value="1"/>
</dbReference>
<dbReference type="SUPFAM" id="SSF55048">
    <property type="entry name" value="Probable ACP-binding domain of malonyl-CoA ACP transacylase"/>
    <property type="match status" value="1"/>
</dbReference>
<dbReference type="InterPro" id="IPR016035">
    <property type="entry name" value="Acyl_Trfase/lysoPLipase"/>
</dbReference>